<feature type="compositionally biased region" description="Polar residues" evidence="6">
    <location>
        <begin position="876"/>
        <end position="886"/>
    </location>
</feature>
<sequence length="922" mass="102030">MHNAGGPRASMLSNTDLYHMKRVSESRGSFSDRKSHVSTSSKRGSTTSHRHSHNQQQPGDLPPPPDSLPLRSGTSSQSSTSTSSKDSGSDLFSFLQMPMGGLKLDYAPPPKSYSGDSSIDSAKMQDIVRRIHREMISELGMIEAAVPFDGDDAKFADHPCQCKTATVFHTSEYEHASRLIVIVPYREAGIWSRSICMNSASVDEDAGNMLNYLRKAITEGYGVLIMNPAAQACHSKVHVGTVWDHFVKPFESELFVIAYSRGCQNVMQLLNHDNGRGGMQDRLRALCFIEPSHYVSDKDTYFARRMLSRRAVAWLLSLDIAPGQKIVASEKRHGCICISAGAIPSTVHGSSGGWALRAVMTSVFGVFAARVGQASGTTKLTSVDKSSGCGLCHRKMGLLTRKTQCAWCEVKYCAMCCEDKNVPTFNLWGVCKLCQVLPCLIDPRKKGGLRTTKAAFTQDMDLIDRCSIFIQPQNDKANDDDLCLSDFEIVKFIGRGACGRVKLVRKKHGADEGSFYAMKSIKKRLVVARGLVEATNAERRILDRIKHPFIATLCYAFQNDAKLYLLSNYYPGGNLLDQMRLVRHFTEDRARLYAAEVALALGHLHANDIIYRDLKLENVLCDSEGHIALTDFGMSKENVSASDRTSTFVGTYQMMAPDILTNKPYSRAIDWWALGVMVFEMIDGRTPFNAKTNQLIKDKILTFEVPFSDRFSKHSKAFVQGLLQKKPENRLGCGPDGVEEIKRHPWFASTDWAVVEARRATFSADQAVLMQSYAKEYATVDVFDTYMHANEIACDTPTSMRGSAAPNGNDLFQDFDYNHLLTRLSTSSSSEEGEDNASRQGLANDAKFDIHLLRPAPGTPKGQDEDREIDEEGSTRHSSSTLVATSSEDDLHSPAHLTVVNNVSVTTTPRQVNPADCNVTML</sequence>
<dbReference type="AlphaFoldDB" id="A0A418EUS2"/>
<dbReference type="Gene3D" id="3.30.200.20">
    <property type="entry name" value="Phosphorylase Kinase, domain 1"/>
    <property type="match status" value="1"/>
</dbReference>
<keyword evidence="5" id="KW-0067">ATP-binding</keyword>
<feature type="compositionally biased region" description="Polar residues" evidence="6">
    <location>
        <begin position="37"/>
        <end position="47"/>
    </location>
</feature>
<dbReference type="InterPro" id="IPR008271">
    <property type="entry name" value="Ser/Thr_kinase_AS"/>
</dbReference>
<dbReference type="PROSITE" id="PS50011">
    <property type="entry name" value="PROTEIN_KINASE_DOM"/>
    <property type="match status" value="1"/>
</dbReference>
<dbReference type="InterPro" id="IPR000719">
    <property type="entry name" value="Prot_kinase_dom"/>
</dbReference>
<dbReference type="Proteomes" id="UP000285430">
    <property type="component" value="Unassembled WGS sequence"/>
</dbReference>
<dbReference type="GO" id="GO:0004674">
    <property type="term" value="F:protein serine/threonine kinase activity"/>
    <property type="evidence" value="ECO:0007669"/>
    <property type="project" value="UniProtKB-KW"/>
</dbReference>
<evidence type="ECO:0000313" key="10">
    <source>
        <dbReference type="Proteomes" id="UP000285430"/>
    </source>
</evidence>
<feature type="region of interest" description="Disordered" evidence="6">
    <location>
        <begin position="1"/>
        <end position="90"/>
    </location>
</feature>
<evidence type="ECO:0000256" key="6">
    <source>
        <dbReference type="SAM" id="MobiDB-lite"/>
    </source>
</evidence>
<organism evidence="9 10">
    <name type="scientific">Aphanomyces astaci</name>
    <name type="common">Crayfish plague agent</name>
    <dbReference type="NCBI Taxonomy" id="112090"/>
    <lineage>
        <taxon>Eukaryota</taxon>
        <taxon>Sar</taxon>
        <taxon>Stramenopiles</taxon>
        <taxon>Oomycota</taxon>
        <taxon>Saprolegniomycetes</taxon>
        <taxon>Saprolegniales</taxon>
        <taxon>Verrucalvaceae</taxon>
        <taxon>Aphanomyces</taxon>
    </lineage>
</organism>
<dbReference type="SUPFAM" id="SSF56112">
    <property type="entry name" value="Protein kinase-like (PK-like)"/>
    <property type="match status" value="1"/>
</dbReference>
<evidence type="ECO:0000256" key="2">
    <source>
        <dbReference type="ARBA" id="ARBA00022679"/>
    </source>
</evidence>
<evidence type="ECO:0000313" key="8">
    <source>
        <dbReference type="EMBL" id="RHY89202.1"/>
    </source>
</evidence>
<feature type="region of interest" description="Disordered" evidence="6">
    <location>
        <begin position="844"/>
        <end position="894"/>
    </location>
</feature>
<feature type="compositionally biased region" description="Low complexity" evidence="6">
    <location>
        <begin position="68"/>
        <end position="90"/>
    </location>
</feature>
<evidence type="ECO:0000256" key="4">
    <source>
        <dbReference type="ARBA" id="ARBA00022777"/>
    </source>
</evidence>
<protein>
    <recommendedName>
        <fullName evidence="7">Protein kinase domain-containing protein</fullName>
    </recommendedName>
</protein>
<keyword evidence="1" id="KW-0723">Serine/threonine-protein kinase</keyword>
<dbReference type="Gene3D" id="1.10.510.10">
    <property type="entry name" value="Transferase(Phosphotransferase) domain 1"/>
    <property type="match status" value="1"/>
</dbReference>
<evidence type="ECO:0000259" key="7">
    <source>
        <dbReference type="PROSITE" id="PS50011"/>
    </source>
</evidence>
<evidence type="ECO:0000313" key="9">
    <source>
        <dbReference type="EMBL" id="RHZ19206.1"/>
    </source>
</evidence>
<dbReference type="InterPro" id="IPR045270">
    <property type="entry name" value="STKc_AGC"/>
</dbReference>
<dbReference type="Pfam" id="PF00069">
    <property type="entry name" value="Pkinase"/>
    <property type="match status" value="1"/>
</dbReference>
<dbReference type="PROSITE" id="PS00108">
    <property type="entry name" value="PROTEIN_KINASE_ST"/>
    <property type="match status" value="1"/>
</dbReference>
<feature type="domain" description="Protein kinase" evidence="7">
    <location>
        <begin position="487"/>
        <end position="747"/>
    </location>
</feature>
<dbReference type="EMBL" id="QUTG01004082">
    <property type="protein sequence ID" value="RHY89202.1"/>
    <property type="molecule type" value="Genomic_DNA"/>
</dbReference>
<dbReference type="SMART" id="SM00220">
    <property type="entry name" value="S_TKc"/>
    <property type="match status" value="1"/>
</dbReference>
<proteinExistence type="predicted"/>
<dbReference type="VEuPathDB" id="FungiDB:H257_17549"/>
<name>A0A418EUS2_APHAT</name>
<dbReference type="PANTHER" id="PTHR24351">
    <property type="entry name" value="RIBOSOMAL PROTEIN S6 KINASE"/>
    <property type="match status" value="1"/>
</dbReference>
<dbReference type="InterPro" id="IPR011009">
    <property type="entry name" value="Kinase-like_dom_sf"/>
</dbReference>
<keyword evidence="2" id="KW-0808">Transferase</keyword>
<reference evidence="10 11" key="1">
    <citation type="submission" date="2018-08" db="EMBL/GenBank/DDBJ databases">
        <title>Aphanomyces genome sequencing and annotation.</title>
        <authorList>
            <person name="Minardi D."/>
            <person name="Oidtmann B."/>
            <person name="Van Der Giezen M."/>
            <person name="Studholme D.J."/>
        </authorList>
    </citation>
    <scope>NUCLEOTIDE SEQUENCE [LARGE SCALE GENOMIC DNA]</scope>
    <source>
        <strain evidence="9 10">Da</strain>
        <strain evidence="8 11">Sv</strain>
    </source>
</reference>
<dbReference type="FunFam" id="1.10.510.10:FF:000465">
    <property type="entry name" value="Non-specific serine/threonine protein kinase"/>
    <property type="match status" value="1"/>
</dbReference>
<feature type="compositionally biased region" description="Basic and acidic residues" evidence="6">
    <location>
        <begin position="18"/>
        <end position="35"/>
    </location>
</feature>
<dbReference type="CDD" id="cd00065">
    <property type="entry name" value="FYVE_like_SF"/>
    <property type="match status" value="1"/>
</dbReference>
<evidence type="ECO:0000256" key="1">
    <source>
        <dbReference type="ARBA" id="ARBA00022527"/>
    </source>
</evidence>
<dbReference type="Proteomes" id="UP000285712">
    <property type="component" value="Unassembled WGS sequence"/>
</dbReference>
<dbReference type="CDD" id="cd05123">
    <property type="entry name" value="STKc_AGC"/>
    <property type="match status" value="1"/>
</dbReference>
<keyword evidence="3" id="KW-0547">Nucleotide-binding</keyword>
<dbReference type="GO" id="GO:0005524">
    <property type="term" value="F:ATP binding"/>
    <property type="evidence" value="ECO:0007669"/>
    <property type="project" value="UniProtKB-KW"/>
</dbReference>
<evidence type="ECO:0000256" key="5">
    <source>
        <dbReference type="ARBA" id="ARBA00022840"/>
    </source>
</evidence>
<keyword evidence="4" id="KW-0418">Kinase</keyword>
<dbReference type="InterPro" id="IPR053858">
    <property type="entry name" value="Arb2_dom"/>
</dbReference>
<dbReference type="FunFam" id="3.30.200.20:FF:000717">
    <property type="entry name" value="AGC protein kinase"/>
    <property type="match status" value="1"/>
</dbReference>
<evidence type="ECO:0000256" key="3">
    <source>
        <dbReference type="ARBA" id="ARBA00022741"/>
    </source>
</evidence>
<gene>
    <name evidence="8" type="ORF">DYB35_009703</name>
    <name evidence="9" type="ORF">DYB37_010589</name>
</gene>
<comment type="caution">
    <text evidence="9">The sequence shown here is derived from an EMBL/GenBank/DDBJ whole genome shotgun (WGS) entry which is preliminary data.</text>
</comment>
<dbReference type="EMBL" id="QUTH01003464">
    <property type="protein sequence ID" value="RHZ19206.1"/>
    <property type="molecule type" value="Genomic_DNA"/>
</dbReference>
<dbReference type="Pfam" id="PF22749">
    <property type="entry name" value="Arb2"/>
    <property type="match status" value="1"/>
</dbReference>
<accession>A0A418EUS2</accession>
<evidence type="ECO:0000313" key="11">
    <source>
        <dbReference type="Proteomes" id="UP000285712"/>
    </source>
</evidence>